<organism evidence="2">
    <name type="scientific">Microvirga ossetica</name>
    <dbReference type="NCBI Taxonomy" id="1882682"/>
    <lineage>
        <taxon>Bacteria</taxon>
        <taxon>Pseudomonadati</taxon>
        <taxon>Pseudomonadota</taxon>
        <taxon>Alphaproteobacteria</taxon>
        <taxon>Hyphomicrobiales</taxon>
        <taxon>Methylobacteriaceae</taxon>
        <taxon>Microvirga</taxon>
    </lineage>
</organism>
<dbReference type="AlphaFoldDB" id="A0A1B2ECI5"/>
<dbReference type="KEGG" id="moc:BB934_05215"/>
<protein>
    <submittedName>
        <fullName evidence="2">Uncharacterized protein</fullName>
    </submittedName>
</protein>
<evidence type="ECO:0000256" key="1">
    <source>
        <dbReference type="SAM" id="MobiDB-lite"/>
    </source>
</evidence>
<feature type="region of interest" description="Disordered" evidence="1">
    <location>
        <begin position="1"/>
        <end position="22"/>
    </location>
</feature>
<dbReference type="EMBL" id="CP016616">
    <property type="protein sequence ID" value="ANY77706.1"/>
    <property type="molecule type" value="Genomic_DNA"/>
</dbReference>
<name>A0A1B2ECI5_9HYPH</name>
<gene>
    <name evidence="2" type="ORF">BB934_05215</name>
</gene>
<evidence type="ECO:0000313" key="2">
    <source>
        <dbReference type="EMBL" id="ANY77706.1"/>
    </source>
</evidence>
<proteinExistence type="predicted"/>
<sequence length="137" mass="15910">MSFSASTSSERDEKHRFTGRRGPPETFNVQTLTYLQYRIILNELMYQRKVLGMQFLKLLLRFHNPSMLRVTERCATVMTYENITYQDVPPTSFCGATTEIILFAVSTPEVFDIKQPNFRDAGSTDEHAETYACWNLH</sequence>
<reference evidence="2" key="1">
    <citation type="submission" date="2016-07" db="EMBL/GenBank/DDBJ databases">
        <title>Microvirga ossetica sp. nov. a new species of rhizobia isolated from root nodules of the legume species Vicia alpestris Steven originated from North Ossetia region in the Caucasus.</title>
        <authorList>
            <person name="Safronova V.I."/>
            <person name="Kuznetsova I.G."/>
            <person name="Sazanova A.L."/>
            <person name="Belimov A."/>
            <person name="Andronov E."/>
            <person name="Osledkin Y.S."/>
            <person name="Onishchuk O.P."/>
            <person name="Kurchak O.N."/>
            <person name="Shaposhnikov A.I."/>
            <person name="Willems A."/>
            <person name="Tikhonovich I.A."/>
        </authorList>
    </citation>
    <scope>NUCLEOTIDE SEQUENCE [LARGE SCALE GENOMIC DNA]</scope>
    <source>
        <strain evidence="2">V5/3M</strain>
    </source>
</reference>
<accession>A0A1B2ECI5</accession>